<protein>
    <submittedName>
        <fullName evidence="5">Phosphocarrier, HPr family</fullName>
    </submittedName>
</protein>
<keyword evidence="3" id="KW-0598">Phosphotransferase system</keyword>
<sequence length="88" mass="9441">MLSRKITIKNPSGLHLRPAGVLSQTAMKFKSDIIIEYGEKKIVAKSVLNVMAAGIKAGTEVNLIVDGEDEEEAMNTLVEAIESGLGEK</sequence>
<keyword evidence="6" id="KW-1185">Reference proteome</keyword>
<dbReference type="Proteomes" id="UP000070394">
    <property type="component" value="Unassembled WGS sequence"/>
</dbReference>
<dbReference type="SUPFAM" id="SSF55594">
    <property type="entry name" value="HPr-like"/>
    <property type="match status" value="1"/>
</dbReference>
<dbReference type="PANTHER" id="PTHR33705">
    <property type="entry name" value="PHOSPHOCARRIER PROTEIN HPR"/>
    <property type="match status" value="1"/>
</dbReference>
<evidence type="ECO:0000256" key="3">
    <source>
        <dbReference type="ARBA" id="ARBA00022683"/>
    </source>
</evidence>
<dbReference type="InterPro" id="IPR035895">
    <property type="entry name" value="HPr-like_sf"/>
</dbReference>
<dbReference type="InterPro" id="IPR050399">
    <property type="entry name" value="HPr"/>
</dbReference>
<dbReference type="GO" id="GO:0009401">
    <property type="term" value="P:phosphoenolpyruvate-dependent sugar phosphotransferase system"/>
    <property type="evidence" value="ECO:0007669"/>
    <property type="project" value="UniProtKB-KW"/>
</dbReference>
<comment type="caution">
    <text evidence="5">The sequence shown here is derived from an EMBL/GenBank/DDBJ whole genome shotgun (WGS) entry which is preliminary data.</text>
</comment>
<dbReference type="RefSeq" id="WP_060930117.1">
    <property type="nucleotide sequence ID" value="NZ_KQ959772.1"/>
</dbReference>
<evidence type="ECO:0000259" key="4">
    <source>
        <dbReference type="PROSITE" id="PS51350"/>
    </source>
</evidence>
<dbReference type="Gene3D" id="3.30.1340.10">
    <property type="entry name" value="HPr-like"/>
    <property type="match status" value="1"/>
</dbReference>
<keyword evidence="2" id="KW-0963">Cytoplasm</keyword>
<evidence type="ECO:0000313" key="5">
    <source>
        <dbReference type="EMBL" id="KXB61154.1"/>
    </source>
</evidence>
<organism evidence="5 6">
    <name type="scientific">Lachnoanaerobaculum saburreum</name>
    <dbReference type="NCBI Taxonomy" id="467210"/>
    <lineage>
        <taxon>Bacteria</taxon>
        <taxon>Bacillati</taxon>
        <taxon>Bacillota</taxon>
        <taxon>Clostridia</taxon>
        <taxon>Lachnospirales</taxon>
        <taxon>Lachnospiraceae</taxon>
        <taxon>Lachnoanaerobaculum</taxon>
    </lineage>
</organism>
<name>A0A134A0D0_9FIRM</name>
<dbReference type="PRINTS" id="PR00107">
    <property type="entry name" value="PHOSPHOCPHPR"/>
</dbReference>
<evidence type="ECO:0000313" key="6">
    <source>
        <dbReference type="Proteomes" id="UP000070394"/>
    </source>
</evidence>
<dbReference type="STRING" id="467210.HMPREF1866_00095"/>
<dbReference type="Pfam" id="PF00381">
    <property type="entry name" value="PTS-HPr"/>
    <property type="match status" value="1"/>
</dbReference>
<proteinExistence type="predicted"/>
<evidence type="ECO:0000256" key="2">
    <source>
        <dbReference type="ARBA" id="ARBA00022490"/>
    </source>
</evidence>
<dbReference type="InterPro" id="IPR000032">
    <property type="entry name" value="HPr-like"/>
</dbReference>
<dbReference type="GO" id="GO:0005737">
    <property type="term" value="C:cytoplasm"/>
    <property type="evidence" value="ECO:0007669"/>
    <property type="project" value="UniProtKB-SubCell"/>
</dbReference>
<dbReference type="CDD" id="cd00367">
    <property type="entry name" value="PTS-HPr_like"/>
    <property type="match status" value="1"/>
</dbReference>
<feature type="domain" description="HPr" evidence="4">
    <location>
        <begin position="1"/>
        <end position="88"/>
    </location>
</feature>
<dbReference type="EMBL" id="LSDA01000002">
    <property type="protein sequence ID" value="KXB61154.1"/>
    <property type="molecule type" value="Genomic_DNA"/>
</dbReference>
<dbReference type="PANTHER" id="PTHR33705:SF2">
    <property type="entry name" value="PHOSPHOCARRIER PROTEIN NPR"/>
    <property type="match status" value="1"/>
</dbReference>
<dbReference type="OrthoDB" id="9809047at2"/>
<dbReference type="NCBIfam" id="TIGR01003">
    <property type="entry name" value="PTS_HPr_family"/>
    <property type="match status" value="1"/>
</dbReference>
<dbReference type="AlphaFoldDB" id="A0A134A0D0"/>
<evidence type="ECO:0000256" key="1">
    <source>
        <dbReference type="ARBA" id="ARBA00004496"/>
    </source>
</evidence>
<dbReference type="PROSITE" id="PS51350">
    <property type="entry name" value="PTS_HPR_DOM"/>
    <property type="match status" value="1"/>
</dbReference>
<comment type="subcellular location">
    <subcellularLocation>
        <location evidence="1">Cytoplasm</location>
    </subcellularLocation>
</comment>
<dbReference type="PATRIC" id="fig|467210.3.peg.94"/>
<gene>
    <name evidence="5" type="ORF">HMPREF1866_00095</name>
</gene>
<accession>A0A134A0D0</accession>
<reference evidence="6" key="1">
    <citation type="submission" date="2016-01" db="EMBL/GenBank/DDBJ databases">
        <authorList>
            <person name="Mitreva M."/>
            <person name="Pepin K.H."/>
            <person name="Mihindukulasuriya K.A."/>
            <person name="Fulton R."/>
            <person name="Fronick C."/>
            <person name="O'Laughlin M."/>
            <person name="Miner T."/>
            <person name="Herter B."/>
            <person name="Rosa B.A."/>
            <person name="Cordes M."/>
            <person name="Tomlinson C."/>
            <person name="Wollam A."/>
            <person name="Palsikar V.B."/>
            <person name="Mardis E.R."/>
            <person name="Wilson R.K."/>
        </authorList>
    </citation>
    <scope>NUCLEOTIDE SEQUENCE [LARGE SCALE GENOMIC DNA]</scope>
    <source>
        <strain evidence="6">DNF00896</strain>
    </source>
</reference>